<keyword evidence="2" id="KW-0540">Nuclease</keyword>
<accession>A0A1I3L3K9</accession>
<dbReference type="STRING" id="1576369.SAMN05421753_112128"/>
<proteinExistence type="predicted"/>
<sequence length="121" mass="13605">MKVHVEELTPEEIELCTRRHELKMLLREQSKATNGGRIACTYCRCDMTNSQMHLSHIVPPSQGGQTDAENVVLSCGQCCDSKFGRTLDGWLQKLDTMRAEVCRLLNQQPRKQEQATAEAAA</sequence>
<keyword evidence="2" id="KW-0255">Endonuclease</keyword>
<dbReference type="OrthoDB" id="514018at2"/>
<name>A0A1I3L3K9_9PLAN</name>
<dbReference type="InterPro" id="IPR003615">
    <property type="entry name" value="HNH_nuc"/>
</dbReference>
<dbReference type="Gene3D" id="1.10.30.50">
    <property type="match status" value="1"/>
</dbReference>
<evidence type="ECO:0000313" key="2">
    <source>
        <dbReference type="EMBL" id="SFI79291.1"/>
    </source>
</evidence>
<dbReference type="RefSeq" id="WP_092051906.1">
    <property type="nucleotide sequence ID" value="NZ_FOQD01000012.1"/>
</dbReference>
<keyword evidence="3" id="KW-1185">Reference proteome</keyword>
<dbReference type="Pfam" id="PF14279">
    <property type="entry name" value="HNH_5"/>
    <property type="match status" value="1"/>
</dbReference>
<evidence type="ECO:0000259" key="1">
    <source>
        <dbReference type="Pfam" id="PF14279"/>
    </source>
</evidence>
<dbReference type="AlphaFoldDB" id="A0A1I3L3K9"/>
<dbReference type="GO" id="GO:0004519">
    <property type="term" value="F:endonuclease activity"/>
    <property type="evidence" value="ECO:0007669"/>
    <property type="project" value="UniProtKB-KW"/>
</dbReference>
<reference evidence="3" key="1">
    <citation type="submission" date="2016-10" db="EMBL/GenBank/DDBJ databases">
        <authorList>
            <person name="Varghese N."/>
            <person name="Submissions S."/>
        </authorList>
    </citation>
    <scope>NUCLEOTIDE SEQUENCE [LARGE SCALE GENOMIC DNA]</scope>
    <source>
        <strain evidence="3">DSM 26348</strain>
    </source>
</reference>
<keyword evidence="2" id="KW-0378">Hydrolase</keyword>
<protein>
    <submittedName>
        <fullName evidence="2">HNH endonuclease</fullName>
    </submittedName>
</protein>
<dbReference type="CDD" id="cd00085">
    <property type="entry name" value="HNHc"/>
    <property type="match status" value="1"/>
</dbReference>
<dbReference type="Proteomes" id="UP000199518">
    <property type="component" value="Unassembled WGS sequence"/>
</dbReference>
<evidence type="ECO:0000313" key="3">
    <source>
        <dbReference type="Proteomes" id="UP000199518"/>
    </source>
</evidence>
<organism evidence="2 3">
    <name type="scientific">Planctomicrobium piriforme</name>
    <dbReference type="NCBI Taxonomy" id="1576369"/>
    <lineage>
        <taxon>Bacteria</taxon>
        <taxon>Pseudomonadati</taxon>
        <taxon>Planctomycetota</taxon>
        <taxon>Planctomycetia</taxon>
        <taxon>Planctomycetales</taxon>
        <taxon>Planctomycetaceae</taxon>
        <taxon>Planctomicrobium</taxon>
    </lineage>
</organism>
<feature type="domain" description="HNH endonuclease 5" evidence="1">
    <location>
        <begin position="40"/>
        <end position="91"/>
    </location>
</feature>
<dbReference type="InterPro" id="IPR029471">
    <property type="entry name" value="HNH_5"/>
</dbReference>
<gene>
    <name evidence="2" type="ORF">SAMN05421753_112128</name>
</gene>
<dbReference type="EMBL" id="FOQD01000012">
    <property type="protein sequence ID" value="SFI79291.1"/>
    <property type="molecule type" value="Genomic_DNA"/>
</dbReference>